<dbReference type="Gene3D" id="1.10.101.10">
    <property type="entry name" value="PGBD-like superfamily/PGBD"/>
    <property type="match status" value="1"/>
</dbReference>
<dbReference type="InterPro" id="IPR000668">
    <property type="entry name" value="Peptidase_C1A_C"/>
</dbReference>
<feature type="domain" description="Peptidoglycan binding-like" evidence="2">
    <location>
        <begin position="284"/>
        <end position="343"/>
    </location>
</feature>
<feature type="domain" description="Peptidase C1A papain C-terminal" evidence="1">
    <location>
        <begin position="55"/>
        <end position="236"/>
    </location>
</feature>
<evidence type="ECO:0000313" key="3">
    <source>
        <dbReference type="EMBL" id="QJA48709.1"/>
    </source>
</evidence>
<evidence type="ECO:0000259" key="1">
    <source>
        <dbReference type="Pfam" id="PF00112"/>
    </source>
</evidence>
<dbReference type="InterPro" id="IPR002477">
    <property type="entry name" value="Peptidoglycan-bd-like"/>
</dbReference>
<dbReference type="InterPro" id="IPR036366">
    <property type="entry name" value="PGBDSf"/>
</dbReference>
<dbReference type="InterPro" id="IPR038765">
    <property type="entry name" value="Papain-like_cys_pep_sf"/>
</dbReference>
<dbReference type="Pfam" id="PF01471">
    <property type="entry name" value="PG_binding_1"/>
    <property type="match status" value="1"/>
</dbReference>
<dbReference type="AlphaFoldDB" id="A0A6H1ZML3"/>
<dbReference type="InterPro" id="IPR036365">
    <property type="entry name" value="PGBD-like_sf"/>
</dbReference>
<evidence type="ECO:0000259" key="2">
    <source>
        <dbReference type="Pfam" id="PF01471"/>
    </source>
</evidence>
<organism evidence="3">
    <name type="scientific">viral metagenome</name>
    <dbReference type="NCBI Taxonomy" id="1070528"/>
    <lineage>
        <taxon>unclassified sequences</taxon>
        <taxon>metagenomes</taxon>
        <taxon>organismal metagenomes</taxon>
    </lineage>
</organism>
<dbReference type="SUPFAM" id="SSF54001">
    <property type="entry name" value="Cysteine proteinases"/>
    <property type="match status" value="1"/>
</dbReference>
<name>A0A6H1ZML3_9ZZZZ</name>
<dbReference type="Pfam" id="PF00112">
    <property type="entry name" value="Peptidase_C1"/>
    <property type="match status" value="1"/>
</dbReference>
<dbReference type="GO" id="GO:0008234">
    <property type="term" value="F:cysteine-type peptidase activity"/>
    <property type="evidence" value="ECO:0007669"/>
    <property type="project" value="InterPro"/>
</dbReference>
<dbReference type="Gene3D" id="3.90.70.10">
    <property type="entry name" value="Cysteine proteinases"/>
    <property type="match status" value="1"/>
</dbReference>
<dbReference type="GO" id="GO:0006508">
    <property type="term" value="P:proteolysis"/>
    <property type="evidence" value="ECO:0007669"/>
    <property type="project" value="InterPro"/>
</dbReference>
<gene>
    <name evidence="3" type="ORF">TM448A01088_0009</name>
</gene>
<dbReference type="SUPFAM" id="SSF47090">
    <property type="entry name" value="PGBD-like"/>
    <property type="match status" value="1"/>
</dbReference>
<protein>
    <submittedName>
        <fullName evidence="3">Putative peptidase</fullName>
    </submittedName>
</protein>
<proteinExistence type="predicted"/>
<dbReference type="EMBL" id="MT144098">
    <property type="protein sequence ID" value="QJA48709.1"/>
    <property type="molecule type" value="Genomic_DNA"/>
</dbReference>
<sequence length="348" mass="40295">MKNIFSLFTKKQYGTGVLIDTRLETDKEKDFRIEELATIAPVIWKEKPQENWRKFPIRNQDNSGSCVANSKVKELGILNYNEEQEFATLSARDIYTRRANKPQAGMQGQDANQIAIKCGATLENLMPSENKNETLMNDDLDRKPSKEVIGMIFRPKSWICLPFDFDTIAGILSKGIPVNLFFRFDISEWNKGVPEINPNSKLSAHHSVVAVDYFLYDNRKALLIEDSWSINSGIEGRRIITEDWTPRITWASYFEDLDNWNLLKKDEVIKPKYQFNQDLKVGMRNNDVKILQDCLKYEELFPRTQESTGFYGGITLKAVEKFQKKYNIEPISGYTGILTRTKLNELYK</sequence>
<reference evidence="3" key="1">
    <citation type="submission" date="2020-03" db="EMBL/GenBank/DDBJ databases">
        <title>The deep terrestrial virosphere.</title>
        <authorList>
            <person name="Holmfeldt K."/>
            <person name="Nilsson E."/>
            <person name="Simone D."/>
            <person name="Lopez-Fernandez M."/>
            <person name="Wu X."/>
            <person name="de Brujin I."/>
            <person name="Lundin D."/>
            <person name="Andersson A."/>
            <person name="Bertilsson S."/>
            <person name="Dopson M."/>
        </authorList>
    </citation>
    <scope>NUCLEOTIDE SEQUENCE</scope>
    <source>
        <strain evidence="3">TM448A01088</strain>
    </source>
</reference>
<accession>A0A6H1ZML3</accession>